<comment type="caution">
    <text evidence="1">The sequence shown here is derived from an EMBL/GenBank/DDBJ whole genome shotgun (WGS) entry which is preliminary data.</text>
</comment>
<proteinExistence type="predicted"/>
<evidence type="ECO:0000313" key="1">
    <source>
        <dbReference type="EMBL" id="KAK8940715.1"/>
    </source>
</evidence>
<name>A0AAP0BHZ9_9ASPA</name>
<gene>
    <name evidence="1" type="ORF">KSP39_PZI010561</name>
</gene>
<dbReference type="AlphaFoldDB" id="A0AAP0BHZ9"/>
<sequence length="272" mass="31036">MFVKSETIIISGQKFCNGSWNGRVWHMARDTGMNLRCVLLGGVGPFTINRSIFRLTRFHKKYQWLQLCDLQFVRHTIKTHHQRELCVLDSPEMSFVFFFIMKARHKRSIQAAADEDLCGLLFLFSYNQHPCGMTDVHDMTAELTELAGLLDKLYELCCVEGSINASIATKNGDYNCGSFEYPLSKHWVVHNPRSFYDLQSSERIIQPHVFGECLLSLRLSDVYIRRDMSAPSSHERGDAGACPRYCSLAGLQITGSHLQAEEVKDDPAIYLE</sequence>
<organism evidence="1 2">
    <name type="scientific">Platanthera zijinensis</name>
    <dbReference type="NCBI Taxonomy" id="2320716"/>
    <lineage>
        <taxon>Eukaryota</taxon>
        <taxon>Viridiplantae</taxon>
        <taxon>Streptophyta</taxon>
        <taxon>Embryophyta</taxon>
        <taxon>Tracheophyta</taxon>
        <taxon>Spermatophyta</taxon>
        <taxon>Magnoliopsida</taxon>
        <taxon>Liliopsida</taxon>
        <taxon>Asparagales</taxon>
        <taxon>Orchidaceae</taxon>
        <taxon>Orchidoideae</taxon>
        <taxon>Orchideae</taxon>
        <taxon>Orchidinae</taxon>
        <taxon>Platanthera</taxon>
    </lineage>
</organism>
<accession>A0AAP0BHZ9</accession>
<dbReference type="EMBL" id="JBBWWQ010000008">
    <property type="protein sequence ID" value="KAK8940715.1"/>
    <property type="molecule type" value="Genomic_DNA"/>
</dbReference>
<dbReference type="Proteomes" id="UP001418222">
    <property type="component" value="Unassembled WGS sequence"/>
</dbReference>
<evidence type="ECO:0000313" key="2">
    <source>
        <dbReference type="Proteomes" id="UP001418222"/>
    </source>
</evidence>
<keyword evidence="2" id="KW-1185">Reference proteome</keyword>
<reference evidence="1 2" key="1">
    <citation type="journal article" date="2022" name="Nat. Plants">
        <title>Genomes of leafy and leafless Platanthera orchids illuminate the evolution of mycoheterotrophy.</title>
        <authorList>
            <person name="Li M.H."/>
            <person name="Liu K.W."/>
            <person name="Li Z."/>
            <person name="Lu H.C."/>
            <person name="Ye Q.L."/>
            <person name="Zhang D."/>
            <person name="Wang J.Y."/>
            <person name="Li Y.F."/>
            <person name="Zhong Z.M."/>
            <person name="Liu X."/>
            <person name="Yu X."/>
            <person name="Liu D.K."/>
            <person name="Tu X.D."/>
            <person name="Liu B."/>
            <person name="Hao Y."/>
            <person name="Liao X.Y."/>
            <person name="Jiang Y.T."/>
            <person name="Sun W.H."/>
            <person name="Chen J."/>
            <person name="Chen Y.Q."/>
            <person name="Ai Y."/>
            <person name="Zhai J.W."/>
            <person name="Wu S.S."/>
            <person name="Zhou Z."/>
            <person name="Hsiao Y.Y."/>
            <person name="Wu W.L."/>
            <person name="Chen Y.Y."/>
            <person name="Lin Y.F."/>
            <person name="Hsu J.L."/>
            <person name="Li C.Y."/>
            <person name="Wang Z.W."/>
            <person name="Zhao X."/>
            <person name="Zhong W.Y."/>
            <person name="Ma X.K."/>
            <person name="Ma L."/>
            <person name="Huang J."/>
            <person name="Chen G.Z."/>
            <person name="Huang M.Z."/>
            <person name="Huang L."/>
            <person name="Peng D.H."/>
            <person name="Luo Y.B."/>
            <person name="Zou S.Q."/>
            <person name="Chen S.P."/>
            <person name="Lan S."/>
            <person name="Tsai W.C."/>
            <person name="Van de Peer Y."/>
            <person name="Liu Z.J."/>
        </authorList>
    </citation>
    <scope>NUCLEOTIDE SEQUENCE [LARGE SCALE GENOMIC DNA]</scope>
    <source>
        <strain evidence="1">Lor287</strain>
    </source>
</reference>
<protein>
    <submittedName>
        <fullName evidence="1">Uncharacterized protein</fullName>
    </submittedName>
</protein>